<name>A0A497F253_9CREN</name>
<comment type="caution">
    <text evidence="3">The sequence shown here is derived from an EMBL/GenBank/DDBJ whole genome shotgun (WGS) entry which is preliminary data.</text>
</comment>
<dbReference type="EMBL" id="QMQV01000034">
    <property type="protein sequence ID" value="RLE49459.1"/>
    <property type="molecule type" value="Genomic_DNA"/>
</dbReference>
<evidence type="ECO:0000313" key="2">
    <source>
        <dbReference type="EMBL" id="RLE49459.1"/>
    </source>
</evidence>
<dbReference type="GO" id="GO:0003700">
    <property type="term" value="F:DNA-binding transcription factor activity"/>
    <property type="evidence" value="ECO:0007669"/>
    <property type="project" value="InterPro"/>
</dbReference>
<evidence type="ECO:0000313" key="4">
    <source>
        <dbReference type="Proteomes" id="UP000272051"/>
    </source>
</evidence>
<evidence type="ECO:0000313" key="5">
    <source>
        <dbReference type="Proteomes" id="UP000278475"/>
    </source>
</evidence>
<dbReference type="AlphaFoldDB" id="A0A497F253"/>
<sequence length="105" mass="11542">MSSSSQSQGVLVVQGKDIIRVAVALSSPTRLNILNFLRNREADIGQVAELVKQSKANTSAQIRILERAGLVRTFYRPGVRGVKKVCASNINEIRIILSPPSQQER</sequence>
<proteinExistence type="predicted"/>
<dbReference type="InterPro" id="IPR001845">
    <property type="entry name" value="HTH_ArsR_DNA-bd_dom"/>
</dbReference>
<dbReference type="Proteomes" id="UP000278475">
    <property type="component" value="Unassembled WGS sequence"/>
</dbReference>
<evidence type="ECO:0000313" key="3">
    <source>
        <dbReference type="EMBL" id="RLE53753.1"/>
    </source>
</evidence>
<dbReference type="CDD" id="cd00090">
    <property type="entry name" value="HTH_ARSR"/>
    <property type="match status" value="1"/>
</dbReference>
<dbReference type="SUPFAM" id="SSF46785">
    <property type="entry name" value="Winged helix' DNA-binding domain"/>
    <property type="match status" value="1"/>
</dbReference>
<gene>
    <name evidence="2" type="ORF">DRJ31_04825</name>
    <name evidence="3" type="ORF">DRJ33_00220</name>
</gene>
<accession>A0A497F253</accession>
<evidence type="ECO:0000259" key="1">
    <source>
        <dbReference type="SMART" id="SM00418"/>
    </source>
</evidence>
<dbReference type="Proteomes" id="UP000272051">
    <property type="component" value="Unassembled WGS sequence"/>
</dbReference>
<dbReference type="EMBL" id="QMQX01000002">
    <property type="protein sequence ID" value="RLE53753.1"/>
    <property type="molecule type" value="Genomic_DNA"/>
</dbReference>
<dbReference type="SMART" id="SM00418">
    <property type="entry name" value="HTH_ARSR"/>
    <property type="match status" value="1"/>
</dbReference>
<organism evidence="3 4">
    <name type="scientific">Thermoproteota archaeon</name>
    <dbReference type="NCBI Taxonomy" id="2056631"/>
    <lineage>
        <taxon>Archaea</taxon>
        <taxon>Thermoproteota</taxon>
    </lineage>
</organism>
<dbReference type="InterPro" id="IPR036388">
    <property type="entry name" value="WH-like_DNA-bd_sf"/>
</dbReference>
<dbReference type="InterPro" id="IPR036390">
    <property type="entry name" value="WH_DNA-bd_sf"/>
</dbReference>
<dbReference type="InterPro" id="IPR011991">
    <property type="entry name" value="ArsR-like_HTH"/>
</dbReference>
<feature type="domain" description="HTH arsR-type" evidence="1">
    <location>
        <begin position="20"/>
        <end position="91"/>
    </location>
</feature>
<protein>
    <submittedName>
        <fullName evidence="3">ArsR family transcriptional regulator</fullName>
    </submittedName>
</protein>
<reference evidence="4 5" key="1">
    <citation type="submission" date="2018-06" db="EMBL/GenBank/DDBJ databases">
        <title>Extensive metabolic versatility and redundancy in microbially diverse, dynamic hydrothermal sediments.</title>
        <authorList>
            <person name="Dombrowski N."/>
            <person name="Teske A."/>
            <person name="Baker B.J."/>
        </authorList>
    </citation>
    <scope>NUCLEOTIDE SEQUENCE [LARGE SCALE GENOMIC DNA]</scope>
    <source>
        <strain evidence="3">B34_G17</strain>
        <strain evidence="2">B66_G16</strain>
    </source>
</reference>
<dbReference type="Gene3D" id="1.10.10.10">
    <property type="entry name" value="Winged helix-like DNA-binding domain superfamily/Winged helix DNA-binding domain"/>
    <property type="match status" value="1"/>
</dbReference>
<dbReference type="Pfam" id="PF01022">
    <property type="entry name" value="HTH_5"/>
    <property type="match status" value="1"/>
</dbReference>